<dbReference type="Proteomes" id="UP000316095">
    <property type="component" value="Unassembled WGS sequence"/>
</dbReference>
<protein>
    <submittedName>
        <fullName evidence="1">Uncharacterized protein</fullName>
    </submittedName>
</protein>
<dbReference type="AlphaFoldDB" id="A0A5C5XKG4"/>
<name>A0A5C5XKG4_9PLAN</name>
<keyword evidence="2" id="KW-1185">Reference proteome</keyword>
<evidence type="ECO:0000313" key="1">
    <source>
        <dbReference type="EMBL" id="TWT63198.1"/>
    </source>
</evidence>
<comment type="caution">
    <text evidence="1">The sequence shown here is derived from an EMBL/GenBank/DDBJ whole genome shotgun (WGS) entry which is preliminary data.</text>
</comment>
<gene>
    <name evidence="1" type="ORF">Pan54_39510</name>
</gene>
<accession>A0A5C5XKG4</accession>
<evidence type="ECO:0000313" key="2">
    <source>
        <dbReference type="Proteomes" id="UP000316095"/>
    </source>
</evidence>
<dbReference type="RefSeq" id="WP_146504975.1">
    <property type="nucleotide sequence ID" value="NZ_SJPG01000001.1"/>
</dbReference>
<dbReference type="OrthoDB" id="300144at2"/>
<organism evidence="1 2">
    <name type="scientific">Rubinisphaera italica</name>
    <dbReference type="NCBI Taxonomy" id="2527969"/>
    <lineage>
        <taxon>Bacteria</taxon>
        <taxon>Pseudomonadati</taxon>
        <taxon>Planctomycetota</taxon>
        <taxon>Planctomycetia</taxon>
        <taxon>Planctomycetales</taxon>
        <taxon>Planctomycetaceae</taxon>
        <taxon>Rubinisphaera</taxon>
    </lineage>
</organism>
<proteinExistence type="predicted"/>
<sequence>MSVIAWHELPADEFNEDRSGVKELRRRFRAITDSAWDTAETVKEYPLFPRRWEALLEDPTMRCVSRRATQKPKAGEEWDCEAFYTNDLFDQKENPLDRPPSIDWSSVEYQVAVPKDLDGKPFTTVTGEPLSEVLVEMPGLIADIEVPVAEKPKWFRQYSGGVVNSGAVRFDGETFEKGELRIKSAGCSRYQYDQGIRFRTLRMQLQSRPGGWQKRILNRGFYELIKRTVQVEVDDGNGGTQLEDQIKHEFQQIKVDGVPSVEPQLLDADGRFLQLVKDGQLDPEKFADVVILDFRVREALDFSVLPLKTG</sequence>
<dbReference type="EMBL" id="SJPG01000001">
    <property type="protein sequence ID" value="TWT63198.1"/>
    <property type="molecule type" value="Genomic_DNA"/>
</dbReference>
<reference evidence="1 2" key="1">
    <citation type="submission" date="2019-02" db="EMBL/GenBank/DDBJ databases">
        <title>Deep-cultivation of Planctomycetes and their phenomic and genomic characterization uncovers novel biology.</title>
        <authorList>
            <person name="Wiegand S."/>
            <person name="Jogler M."/>
            <person name="Boedeker C."/>
            <person name="Pinto D."/>
            <person name="Vollmers J."/>
            <person name="Rivas-Marin E."/>
            <person name="Kohn T."/>
            <person name="Peeters S.H."/>
            <person name="Heuer A."/>
            <person name="Rast P."/>
            <person name="Oberbeckmann S."/>
            <person name="Bunk B."/>
            <person name="Jeske O."/>
            <person name="Meyerdierks A."/>
            <person name="Storesund J.E."/>
            <person name="Kallscheuer N."/>
            <person name="Luecker S."/>
            <person name="Lage O.M."/>
            <person name="Pohl T."/>
            <person name="Merkel B.J."/>
            <person name="Hornburger P."/>
            <person name="Mueller R.-W."/>
            <person name="Bruemmer F."/>
            <person name="Labrenz M."/>
            <person name="Spormann A.M."/>
            <person name="Op Den Camp H."/>
            <person name="Overmann J."/>
            <person name="Amann R."/>
            <person name="Jetten M.S.M."/>
            <person name="Mascher T."/>
            <person name="Medema M.H."/>
            <person name="Devos D.P."/>
            <person name="Kaster A.-K."/>
            <person name="Ovreas L."/>
            <person name="Rohde M."/>
            <person name="Galperin M.Y."/>
            <person name="Jogler C."/>
        </authorList>
    </citation>
    <scope>NUCLEOTIDE SEQUENCE [LARGE SCALE GENOMIC DNA]</scope>
    <source>
        <strain evidence="1 2">Pan54</strain>
    </source>
</reference>